<dbReference type="EMBL" id="CP002408">
    <property type="protein sequence ID" value="AFU59722.1"/>
    <property type="molecule type" value="Genomic_DNA"/>
</dbReference>
<gene>
    <name evidence="1" type="ordered locus">Ngar_c28010</name>
</gene>
<dbReference type="Proteomes" id="UP000008037">
    <property type="component" value="Chromosome"/>
</dbReference>
<reference evidence="1 2" key="1">
    <citation type="journal article" date="2012" name="Environ. Microbiol.">
        <title>The genome of the ammonia-oxidizing Candidatus Nitrososphaera gargensis: insights into metabolic versatility and environmental adaptations.</title>
        <authorList>
            <person name="Spang A."/>
            <person name="Poehlein A."/>
            <person name="Offre P."/>
            <person name="Zumbragel S."/>
            <person name="Haider S."/>
            <person name="Rychlik N."/>
            <person name="Nowka B."/>
            <person name="Schmeisser C."/>
            <person name="Lebedeva E.V."/>
            <person name="Rattei T."/>
            <person name="Bohm C."/>
            <person name="Schmid M."/>
            <person name="Galushko A."/>
            <person name="Hatzenpichler R."/>
            <person name="Weinmaier T."/>
            <person name="Daniel R."/>
            <person name="Schleper C."/>
            <person name="Spieck E."/>
            <person name="Streit W."/>
            <person name="Wagner M."/>
        </authorList>
    </citation>
    <scope>NUCLEOTIDE SEQUENCE [LARGE SCALE GENOMIC DNA]</scope>
    <source>
        <strain evidence="2">Ga9.2</strain>
    </source>
</reference>
<dbReference type="BioCyc" id="CNIT1237085:G1324-2801-MONOMER"/>
<keyword evidence="2" id="KW-1185">Reference proteome</keyword>
<accession>K0ILW1</accession>
<dbReference type="InParanoid" id="K0ILW1"/>
<sequence>MEELQASPVANLKKAVQQEFTRIVPSLEKARKGEIEAALSKVAAKLKIDNKVLDYRLSKDDQGALYITITICVTLEF</sequence>
<dbReference type="AlphaFoldDB" id="K0ILW1"/>
<dbReference type="GeneID" id="13794820"/>
<dbReference type="RefSeq" id="WP_015020256.1">
    <property type="nucleotide sequence ID" value="NC_018719.1"/>
</dbReference>
<evidence type="ECO:0000313" key="1">
    <source>
        <dbReference type="EMBL" id="AFU59722.1"/>
    </source>
</evidence>
<organism evidence="1 2">
    <name type="scientific">Nitrososphaera gargensis (strain Ga9.2)</name>
    <dbReference type="NCBI Taxonomy" id="1237085"/>
    <lineage>
        <taxon>Archaea</taxon>
        <taxon>Nitrososphaerota</taxon>
        <taxon>Nitrososphaeria</taxon>
        <taxon>Nitrososphaerales</taxon>
        <taxon>Nitrososphaeraceae</taxon>
        <taxon>Nitrososphaera</taxon>
    </lineage>
</organism>
<proteinExistence type="predicted"/>
<dbReference type="KEGG" id="nga:Ngar_c28010"/>
<evidence type="ECO:0000313" key="2">
    <source>
        <dbReference type="Proteomes" id="UP000008037"/>
    </source>
</evidence>
<protein>
    <submittedName>
        <fullName evidence="1">Uncharacterized protein</fullName>
    </submittedName>
</protein>
<dbReference type="HOGENOM" id="CLU_2629856_0_0_2"/>
<name>K0ILW1_NITGG</name>